<evidence type="ECO:0000313" key="2">
    <source>
        <dbReference type="Proteomes" id="UP000004324"/>
    </source>
</evidence>
<proteinExistence type="predicted"/>
<dbReference type="EMBL" id="AKVJ01000076">
    <property type="protein sequence ID" value="EIW15701.1"/>
    <property type="molecule type" value="Genomic_DNA"/>
</dbReference>
<organism evidence="1 2">
    <name type="scientific">Pelosinus fermentans B4</name>
    <dbReference type="NCBI Taxonomy" id="1149862"/>
    <lineage>
        <taxon>Bacteria</taxon>
        <taxon>Bacillati</taxon>
        <taxon>Bacillota</taxon>
        <taxon>Negativicutes</taxon>
        <taxon>Selenomonadales</taxon>
        <taxon>Sporomusaceae</taxon>
        <taxon>Pelosinus</taxon>
    </lineage>
</organism>
<sequence>MTKVAAVKAESYDTQIVEQAMAKLLIHLSSILTPSSGSSI</sequence>
<name>I9L630_9FIRM</name>
<gene>
    <name evidence="1" type="ORF">FB4_1390</name>
</gene>
<comment type="caution">
    <text evidence="1">The sequence shown here is derived from an EMBL/GenBank/DDBJ whole genome shotgun (WGS) entry which is preliminary data.</text>
</comment>
<accession>I9L630</accession>
<dbReference type="AlphaFoldDB" id="I9L630"/>
<evidence type="ECO:0000313" key="1">
    <source>
        <dbReference type="EMBL" id="EIW15701.1"/>
    </source>
</evidence>
<reference evidence="1 2" key="1">
    <citation type="journal article" date="2012" name="J. Bacteriol.">
        <title>Draft Genome Sequences for Two Metal-Reducing Pelosinus fermentans Strains Isolated from a Cr(VI)-Contaminated Site and for Type Strain R7.</title>
        <authorList>
            <person name="Brown S.D."/>
            <person name="Podar M."/>
            <person name="Klingeman D.M."/>
            <person name="Johnson C.M."/>
            <person name="Yang Z.K."/>
            <person name="Utturkar S.M."/>
            <person name="Land M.L."/>
            <person name="Mosher J.J."/>
            <person name="Hurt R.A.Jr."/>
            <person name="Phelps T.J."/>
            <person name="Palumbo A.V."/>
            <person name="Arkin A.P."/>
            <person name="Hazen T.C."/>
            <person name="Elias D.A."/>
        </authorList>
    </citation>
    <scope>NUCLEOTIDE SEQUENCE [LARGE SCALE GENOMIC DNA]</scope>
    <source>
        <strain evidence="1 2">B4</strain>
    </source>
</reference>
<dbReference type="Proteomes" id="UP000004324">
    <property type="component" value="Unassembled WGS sequence"/>
</dbReference>
<keyword evidence="2" id="KW-1185">Reference proteome</keyword>
<protein>
    <submittedName>
        <fullName evidence="1">Uncharacterized protein</fullName>
    </submittedName>
</protein>